<evidence type="ECO:0000256" key="5">
    <source>
        <dbReference type="ARBA" id="ARBA00022833"/>
    </source>
</evidence>
<keyword evidence="2" id="KW-0963">Cytoplasm</keyword>
<feature type="zinc finger region" description="RING-Gid-type" evidence="9">
    <location>
        <begin position="456"/>
        <end position="498"/>
    </location>
</feature>
<dbReference type="PANTHER" id="PTHR12170">
    <property type="entry name" value="MACROPHAGE ERYTHROBLAST ATTACHER-RELATED"/>
    <property type="match status" value="1"/>
</dbReference>
<dbReference type="InterPro" id="IPR044063">
    <property type="entry name" value="ZF_RING_GID"/>
</dbReference>
<comment type="similarity">
    <text evidence="6">Belongs to the RMD5/GID2 family.</text>
</comment>
<keyword evidence="3" id="KW-0479">Metal-binding</keyword>
<dbReference type="FunCoup" id="A0A316YL36">
    <property type="interactions" value="310"/>
</dbReference>
<dbReference type="InterPro" id="IPR045098">
    <property type="entry name" value="Fyv10_fam"/>
</dbReference>
<evidence type="ECO:0000256" key="7">
    <source>
        <dbReference type="ARBA" id="ARBA00075398"/>
    </source>
</evidence>
<dbReference type="PANTHER" id="PTHR12170:SF3">
    <property type="entry name" value="GH10162P"/>
    <property type="match status" value="1"/>
</dbReference>
<dbReference type="Pfam" id="PF13445">
    <property type="entry name" value="zf-RING_UBOX"/>
    <property type="match status" value="1"/>
</dbReference>
<dbReference type="OrthoDB" id="1933281at2759"/>
<evidence type="ECO:0000256" key="6">
    <source>
        <dbReference type="ARBA" id="ARBA00061136"/>
    </source>
</evidence>
<dbReference type="InterPro" id="IPR001841">
    <property type="entry name" value="Znf_RING"/>
</dbReference>
<dbReference type="Pfam" id="PF10607">
    <property type="entry name" value="CTLH"/>
    <property type="match status" value="1"/>
</dbReference>
<keyword evidence="4 9" id="KW-0863">Zinc-finger</keyword>
<dbReference type="GO" id="GO:0061630">
    <property type="term" value="F:ubiquitin protein ligase activity"/>
    <property type="evidence" value="ECO:0007669"/>
    <property type="project" value="InterPro"/>
</dbReference>
<evidence type="ECO:0000256" key="4">
    <source>
        <dbReference type="ARBA" id="ARBA00022771"/>
    </source>
</evidence>
<dbReference type="InterPro" id="IPR024964">
    <property type="entry name" value="CTLH/CRA"/>
</dbReference>
<dbReference type="STRING" id="215250.A0A316YL36"/>
<evidence type="ECO:0000256" key="9">
    <source>
        <dbReference type="PROSITE-ProRule" id="PRU01215"/>
    </source>
</evidence>
<dbReference type="PROSITE" id="PS51867">
    <property type="entry name" value="ZF_RING_GID"/>
    <property type="match status" value="1"/>
</dbReference>
<name>A0A316YL36_9BASI</name>
<dbReference type="InterPro" id="IPR027370">
    <property type="entry name" value="Znf-RING_euk"/>
</dbReference>
<proteinExistence type="inferred from homology"/>
<dbReference type="InParanoid" id="A0A316YL36"/>
<dbReference type="PROSITE" id="PS50896">
    <property type="entry name" value="LISH"/>
    <property type="match status" value="1"/>
</dbReference>
<dbReference type="GO" id="GO:0005634">
    <property type="term" value="C:nucleus"/>
    <property type="evidence" value="ECO:0007669"/>
    <property type="project" value="TreeGrafter"/>
</dbReference>
<feature type="compositionally biased region" description="Low complexity" evidence="10">
    <location>
        <begin position="17"/>
        <end position="32"/>
    </location>
</feature>
<gene>
    <name evidence="12" type="ORF">FA10DRAFT_271726</name>
</gene>
<keyword evidence="13" id="KW-1185">Reference proteome</keyword>
<organism evidence="12 13">
    <name type="scientific">Acaromyces ingoldii</name>
    <dbReference type="NCBI Taxonomy" id="215250"/>
    <lineage>
        <taxon>Eukaryota</taxon>
        <taxon>Fungi</taxon>
        <taxon>Dikarya</taxon>
        <taxon>Basidiomycota</taxon>
        <taxon>Ustilaginomycotina</taxon>
        <taxon>Exobasidiomycetes</taxon>
        <taxon>Exobasidiales</taxon>
        <taxon>Cryptobasidiaceae</taxon>
        <taxon>Acaromyces</taxon>
    </lineage>
</organism>
<evidence type="ECO:0000256" key="8">
    <source>
        <dbReference type="ARBA" id="ARBA00080744"/>
    </source>
</evidence>
<evidence type="ECO:0000256" key="10">
    <source>
        <dbReference type="SAM" id="MobiDB-lite"/>
    </source>
</evidence>
<protein>
    <recommendedName>
        <fullName evidence="8">GID complex catalytic subunit 2</fullName>
    </recommendedName>
    <alternativeName>
        <fullName evidence="7">Glucose-induced degradation protein 2</fullName>
    </alternativeName>
</protein>
<sequence length="512" mass="56316">MDAIQKEVQRVIEKAPGLGLAPSSCPSSAALATTRPKAIKTSSKSKEKDKEVGNASVMEALDELVASLEEAKRGVASGSKPAVQATMQSRTALAKAQKVVGERHKEYYNALSKLGKSLDKKFPMPIDGVADANLFKGDVAQAALDRVVRDHLERTGDWDAVGIFEKEAELSSSDKLPPGTFQTMVETIDDIKRGNLSRAISWAEQESDFLLARGSHLAFALHRSQMIRIALGHVKATADGVVVPSRGAEERDGQVDEEVDEIEEDDHFVEAQERMALDPDGESVDAMSQSQHHFVNTDVDGDAPGRTYSNIEAALHYGRRHFRPTQPAHLDEMKRLFTFILFLPQVYQNRSSPPIPLSAAQLSVVPLSYHGFLDDAQMHSMSLLPLFQREFTARMGVSRDPPLKVAVEVGAGGALNRIIKVKTLMKERGNEWSQADELPVEVPLPPHLRFHSVFTCPVSKEQGTEENPPTMMTCGHVVCLESLNRLAKGTGRVKCPYCPIESRTSEAKRVYF</sequence>
<dbReference type="FunFam" id="3.30.40.10:FF:000143">
    <property type="entry name" value="Regulator of gluconeogenesis Rmd5"/>
    <property type="match status" value="1"/>
</dbReference>
<dbReference type="GO" id="GO:0043161">
    <property type="term" value="P:proteasome-mediated ubiquitin-dependent protein catabolic process"/>
    <property type="evidence" value="ECO:0007669"/>
    <property type="project" value="InterPro"/>
</dbReference>
<accession>A0A316YL36</accession>
<dbReference type="AlphaFoldDB" id="A0A316YL36"/>
<dbReference type="RefSeq" id="XP_025377109.1">
    <property type="nucleotide sequence ID" value="XM_025523112.1"/>
</dbReference>
<dbReference type="GO" id="GO:0008270">
    <property type="term" value="F:zinc ion binding"/>
    <property type="evidence" value="ECO:0007669"/>
    <property type="project" value="UniProtKB-KW"/>
</dbReference>
<dbReference type="CDD" id="cd16652">
    <property type="entry name" value="dRING_Rmd5p-like"/>
    <property type="match status" value="1"/>
</dbReference>
<feature type="domain" description="RING-Gid-type" evidence="11">
    <location>
        <begin position="456"/>
        <end position="498"/>
    </location>
</feature>
<dbReference type="GeneID" id="37045028"/>
<dbReference type="GO" id="GO:0034657">
    <property type="term" value="C:GID complex"/>
    <property type="evidence" value="ECO:0007669"/>
    <property type="project" value="TreeGrafter"/>
</dbReference>
<evidence type="ECO:0000256" key="2">
    <source>
        <dbReference type="ARBA" id="ARBA00022490"/>
    </source>
</evidence>
<dbReference type="GO" id="GO:0005737">
    <property type="term" value="C:cytoplasm"/>
    <property type="evidence" value="ECO:0007669"/>
    <property type="project" value="UniProtKB-SubCell"/>
</dbReference>
<dbReference type="InterPro" id="IPR013083">
    <property type="entry name" value="Znf_RING/FYVE/PHD"/>
</dbReference>
<dbReference type="SUPFAM" id="SSF57850">
    <property type="entry name" value="RING/U-box"/>
    <property type="match status" value="1"/>
</dbReference>
<keyword evidence="5" id="KW-0862">Zinc</keyword>
<dbReference type="SMART" id="SM00184">
    <property type="entry name" value="RING"/>
    <property type="match status" value="1"/>
</dbReference>
<dbReference type="Gene3D" id="3.30.40.10">
    <property type="entry name" value="Zinc/RING finger domain, C3HC4 (zinc finger)"/>
    <property type="match status" value="1"/>
</dbReference>
<evidence type="ECO:0000256" key="1">
    <source>
        <dbReference type="ARBA" id="ARBA00004496"/>
    </source>
</evidence>
<evidence type="ECO:0000313" key="13">
    <source>
        <dbReference type="Proteomes" id="UP000245768"/>
    </source>
</evidence>
<evidence type="ECO:0000259" key="11">
    <source>
        <dbReference type="PROSITE" id="PS51867"/>
    </source>
</evidence>
<dbReference type="EMBL" id="KZ819636">
    <property type="protein sequence ID" value="PWN89911.1"/>
    <property type="molecule type" value="Genomic_DNA"/>
</dbReference>
<dbReference type="InterPro" id="IPR037683">
    <property type="entry name" value="Rmd5_dRing"/>
</dbReference>
<feature type="region of interest" description="Disordered" evidence="10">
    <location>
        <begin position="17"/>
        <end position="53"/>
    </location>
</feature>
<evidence type="ECO:0000313" key="12">
    <source>
        <dbReference type="EMBL" id="PWN89911.1"/>
    </source>
</evidence>
<dbReference type="Proteomes" id="UP000245768">
    <property type="component" value="Unassembled WGS sequence"/>
</dbReference>
<dbReference type="InterPro" id="IPR006594">
    <property type="entry name" value="LisH"/>
</dbReference>
<evidence type="ECO:0000256" key="3">
    <source>
        <dbReference type="ARBA" id="ARBA00022723"/>
    </source>
</evidence>
<comment type="subcellular location">
    <subcellularLocation>
        <location evidence="1">Cytoplasm</location>
    </subcellularLocation>
</comment>
<reference evidence="12 13" key="1">
    <citation type="journal article" date="2018" name="Mol. Biol. Evol.">
        <title>Broad Genomic Sampling Reveals a Smut Pathogenic Ancestry of the Fungal Clade Ustilaginomycotina.</title>
        <authorList>
            <person name="Kijpornyongpan T."/>
            <person name="Mondo S.J."/>
            <person name="Barry K."/>
            <person name="Sandor L."/>
            <person name="Lee J."/>
            <person name="Lipzen A."/>
            <person name="Pangilinan J."/>
            <person name="LaButti K."/>
            <person name="Hainaut M."/>
            <person name="Henrissat B."/>
            <person name="Grigoriev I.V."/>
            <person name="Spatafora J.W."/>
            <person name="Aime M.C."/>
        </authorList>
    </citation>
    <scope>NUCLEOTIDE SEQUENCE [LARGE SCALE GENOMIC DNA]</scope>
    <source>
        <strain evidence="12 13">MCA 4198</strain>
    </source>
</reference>